<dbReference type="EMBL" id="BMML01000004">
    <property type="protein sequence ID" value="GGM99507.1"/>
    <property type="molecule type" value="Genomic_DNA"/>
</dbReference>
<keyword evidence="1" id="KW-0812">Transmembrane</keyword>
<comment type="caution">
    <text evidence="2">The sequence shown here is derived from an EMBL/GenBank/DDBJ whole genome shotgun (WGS) entry which is preliminary data.</text>
</comment>
<feature type="transmembrane region" description="Helical" evidence="1">
    <location>
        <begin position="58"/>
        <end position="80"/>
    </location>
</feature>
<feature type="transmembrane region" description="Helical" evidence="1">
    <location>
        <begin position="127"/>
        <end position="146"/>
    </location>
</feature>
<keyword evidence="1" id="KW-0472">Membrane</keyword>
<name>A0A918CP71_9ACTN</name>
<dbReference type="Proteomes" id="UP000653411">
    <property type="component" value="Unassembled WGS sequence"/>
</dbReference>
<keyword evidence="1" id="KW-1133">Transmembrane helix</keyword>
<dbReference type="AlphaFoldDB" id="A0A918CP71"/>
<reference evidence="2" key="2">
    <citation type="submission" date="2020-09" db="EMBL/GenBank/DDBJ databases">
        <authorList>
            <person name="Sun Q."/>
            <person name="Zhou Y."/>
        </authorList>
    </citation>
    <scope>NUCLEOTIDE SEQUENCE</scope>
    <source>
        <strain evidence="2">CGMCC 4.7110</strain>
    </source>
</reference>
<proteinExistence type="predicted"/>
<keyword evidence="3" id="KW-1185">Reference proteome</keyword>
<organism evidence="2 3">
    <name type="scientific">Streptomyces fuscichromogenes</name>
    <dbReference type="NCBI Taxonomy" id="1324013"/>
    <lineage>
        <taxon>Bacteria</taxon>
        <taxon>Bacillati</taxon>
        <taxon>Actinomycetota</taxon>
        <taxon>Actinomycetes</taxon>
        <taxon>Kitasatosporales</taxon>
        <taxon>Streptomycetaceae</taxon>
        <taxon>Streptomyces</taxon>
    </lineage>
</organism>
<gene>
    <name evidence="2" type="ORF">GCM10011578_020810</name>
</gene>
<feature type="transmembrane region" description="Helical" evidence="1">
    <location>
        <begin position="34"/>
        <end position="51"/>
    </location>
</feature>
<feature type="transmembrane region" description="Helical" evidence="1">
    <location>
        <begin position="100"/>
        <end position="120"/>
    </location>
</feature>
<evidence type="ECO:0000256" key="1">
    <source>
        <dbReference type="SAM" id="Phobius"/>
    </source>
</evidence>
<accession>A0A918CP71</accession>
<protein>
    <submittedName>
        <fullName evidence="2">DUF1453 domain-containing protein</fullName>
    </submittedName>
</protein>
<evidence type="ECO:0000313" key="2">
    <source>
        <dbReference type="EMBL" id="GGM99507.1"/>
    </source>
</evidence>
<reference evidence="2" key="1">
    <citation type="journal article" date="2014" name="Int. J. Syst. Evol. Microbiol.">
        <title>Complete genome sequence of Corynebacterium casei LMG S-19264T (=DSM 44701T), isolated from a smear-ripened cheese.</title>
        <authorList>
            <consortium name="US DOE Joint Genome Institute (JGI-PGF)"/>
            <person name="Walter F."/>
            <person name="Albersmeier A."/>
            <person name="Kalinowski J."/>
            <person name="Ruckert C."/>
        </authorList>
    </citation>
    <scope>NUCLEOTIDE SEQUENCE</scope>
    <source>
        <strain evidence="2">CGMCC 4.7110</strain>
    </source>
</reference>
<dbReference type="RefSeq" id="WP_189262345.1">
    <property type="nucleotide sequence ID" value="NZ_BMML01000004.1"/>
</dbReference>
<evidence type="ECO:0000313" key="3">
    <source>
        <dbReference type="Proteomes" id="UP000653411"/>
    </source>
</evidence>
<sequence>MSGLVNALLVVAVVVVVIVRQFRARPIDTGRRWWLLPVILAVVAVREHGILDAHHRTASAVLLATEMVVGMVTGAAWAWTTRVWTEADGVVWSKSTKASAAVWFAGIAVRVGLYALGAGVGVHQDSAALMLGLAVTLLVRAGILVWRVQTLPSAPPVGGPTRAYGDGMARVARREGV</sequence>